<dbReference type="InterPro" id="IPR005149">
    <property type="entry name" value="Tscrpt_reg_PadR_N"/>
</dbReference>
<gene>
    <name evidence="3" type="ORF">HALOF300_04291</name>
</gene>
<name>A0A7M4DQ53_9MICO</name>
<dbReference type="PANTHER" id="PTHR43252:SF6">
    <property type="entry name" value="NEGATIVE TRANSCRIPTION REGULATOR PADR"/>
    <property type="match status" value="1"/>
</dbReference>
<dbReference type="EMBL" id="CACRYJ010000060">
    <property type="protein sequence ID" value="VZO39597.1"/>
    <property type="molecule type" value="Genomic_DNA"/>
</dbReference>
<accession>A0A7M4DQ53</accession>
<sequence>MKHAVLGLLDLSPLTGYDLKRAFDETVNHFWSGDQAQIYRTLTALVASGLADVEVVPQQGRPDRRVHHITDAGRDELDSWLTAPAEPAPERSEFLAKLFFSPRLPDAAIADLLGQRRTAATTAWETLSALAAAEGTGTTRAERLRLSTLSNGLAHARAELDWLETMDREFT</sequence>
<dbReference type="Gene3D" id="6.10.140.190">
    <property type="match status" value="1"/>
</dbReference>
<feature type="domain" description="Transcription regulator PadR N-terminal" evidence="1">
    <location>
        <begin position="5"/>
        <end position="78"/>
    </location>
</feature>
<dbReference type="Proteomes" id="UP000419743">
    <property type="component" value="Unassembled WGS sequence"/>
</dbReference>
<dbReference type="InterPro" id="IPR018309">
    <property type="entry name" value="Tscrpt_reg_PadR_C"/>
</dbReference>
<dbReference type="Pfam" id="PF10400">
    <property type="entry name" value="Vir_act_alpha_C"/>
    <property type="match status" value="1"/>
</dbReference>
<dbReference type="InterPro" id="IPR036388">
    <property type="entry name" value="WH-like_DNA-bd_sf"/>
</dbReference>
<dbReference type="AlphaFoldDB" id="A0A7M4DQ53"/>
<dbReference type="Pfam" id="PF03551">
    <property type="entry name" value="PadR"/>
    <property type="match status" value="1"/>
</dbReference>
<dbReference type="Gene3D" id="1.10.10.10">
    <property type="entry name" value="Winged helix-like DNA-binding domain superfamily/Winged helix DNA-binding domain"/>
    <property type="match status" value="1"/>
</dbReference>
<evidence type="ECO:0000313" key="3">
    <source>
        <dbReference type="EMBL" id="VZO39597.1"/>
    </source>
</evidence>
<dbReference type="SUPFAM" id="SSF46785">
    <property type="entry name" value="Winged helix' DNA-binding domain"/>
    <property type="match status" value="1"/>
</dbReference>
<feature type="domain" description="Transcription regulator PadR C-terminal" evidence="2">
    <location>
        <begin position="91"/>
        <end position="166"/>
    </location>
</feature>
<evidence type="ECO:0000313" key="4">
    <source>
        <dbReference type="Proteomes" id="UP000419743"/>
    </source>
</evidence>
<proteinExistence type="predicted"/>
<keyword evidence="4" id="KW-1185">Reference proteome</keyword>
<evidence type="ECO:0000259" key="1">
    <source>
        <dbReference type="Pfam" id="PF03551"/>
    </source>
</evidence>
<dbReference type="InterPro" id="IPR036390">
    <property type="entry name" value="WH_DNA-bd_sf"/>
</dbReference>
<reference evidence="3 4" key="1">
    <citation type="submission" date="2019-11" db="EMBL/GenBank/DDBJ databases">
        <authorList>
            <person name="Criscuolo A."/>
        </authorList>
    </citation>
    <scope>NUCLEOTIDE SEQUENCE [LARGE SCALE GENOMIC DNA]</scope>
    <source>
        <strain evidence="3">CIP111667</strain>
    </source>
</reference>
<protein>
    <submittedName>
        <fullName evidence="3">Transcriptional regulator PadR-like family protein</fullName>
    </submittedName>
</protein>
<dbReference type="PANTHER" id="PTHR43252">
    <property type="entry name" value="TRANSCRIPTIONAL REGULATOR YQJI"/>
    <property type="match status" value="1"/>
</dbReference>
<evidence type="ECO:0000259" key="2">
    <source>
        <dbReference type="Pfam" id="PF10400"/>
    </source>
</evidence>
<comment type="caution">
    <text evidence="3">The sequence shown here is derived from an EMBL/GenBank/DDBJ whole genome shotgun (WGS) entry which is preliminary data.</text>
</comment>
<organism evidence="3 4">
    <name type="scientific">Occultella aeris</name>
    <dbReference type="NCBI Taxonomy" id="2761496"/>
    <lineage>
        <taxon>Bacteria</taxon>
        <taxon>Bacillati</taxon>
        <taxon>Actinomycetota</taxon>
        <taxon>Actinomycetes</taxon>
        <taxon>Micrococcales</taxon>
        <taxon>Ruaniaceae</taxon>
        <taxon>Occultella</taxon>
    </lineage>
</organism>